<comment type="caution">
    <text evidence="1">The sequence shown here is derived from an EMBL/GenBank/DDBJ whole genome shotgun (WGS) entry which is preliminary data.</text>
</comment>
<name>A0A2M7FZ41_9BACT</name>
<gene>
    <name evidence="1" type="ORF">COW36_21255</name>
</gene>
<evidence type="ECO:0000313" key="2">
    <source>
        <dbReference type="Proteomes" id="UP000231019"/>
    </source>
</evidence>
<dbReference type="AlphaFoldDB" id="A0A2M7FZ41"/>
<organism evidence="1 2">
    <name type="scientific">bacterium (Candidatus Blackallbacteria) CG17_big_fil_post_rev_8_21_14_2_50_48_46</name>
    <dbReference type="NCBI Taxonomy" id="2014261"/>
    <lineage>
        <taxon>Bacteria</taxon>
        <taxon>Candidatus Blackallbacteria</taxon>
    </lineage>
</organism>
<evidence type="ECO:0008006" key="3">
    <source>
        <dbReference type="Google" id="ProtNLM"/>
    </source>
</evidence>
<accession>A0A2M7FZ41</accession>
<dbReference type="Proteomes" id="UP000231019">
    <property type="component" value="Unassembled WGS sequence"/>
</dbReference>
<dbReference type="PROSITE" id="PS51257">
    <property type="entry name" value="PROKAR_LIPOPROTEIN"/>
    <property type="match status" value="1"/>
</dbReference>
<sequence length="400" mass="44708">MGGRVRAILKKKSSEIIMKPVFYLLSASLVLACLQPWVKAAPSLFSLKNESHQTVAQIAPENFFKIGPARLAKQHLETSPVQLAAVARSTLAYLEKHAQDDAEAVHAGLFGSLGVSLDQVKATLAFLVRTVEEDQAAKRPFRLNDPAFLEQHFRFFDWKADQKNAAAHKVKVSDQRIRLTKYVVFEAAGSPVKTAQQNCALYALPKEEAQLSADEAEQEKSRLIRYRFSKQQVVAGAVDKLGVKPLVWVSRQGLEDALMQGSLMVRMNDGKMRMFNVHRNNGIGYDRKIKDPRQQRRYWYFKEVAGIQGYGKDEKIIVQPAVTVAGDVFNLGLGKLVALRYPLQGKPVMRLAILADTGGAFIPNLYQLDYLAGVFPDREAFRKGVQHLPEYAEASVLLLK</sequence>
<dbReference type="EMBL" id="PFFQ01000059">
    <property type="protein sequence ID" value="PIW14568.1"/>
    <property type="molecule type" value="Genomic_DNA"/>
</dbReference>
<protein>
    <recommendedName>
        <fullName evidence="3">Lytic transglycosylase MltA domain-containing protein</fullName>
    </recommendedName>
</protein>
<evidence type="ECO:0000313" key="1">
    <source>
        <dbReference type="EMBL" id="PIW14568.1"/>
    </source>
</evidence>
<reference evidence="1 2" key="1">
    <citation type="submission" date="2017-09" db="EMBL/GenBank/DDBJ databases">
        <title>Depth-based differentiation of microbial function through sediment-hosted aquifers and enrichment of novel symbionts in the deep terrestrial subsurface.</title>
        <authorList>
            <person name="Probst A.J."/>
            <person name="Ladd B."/>
            <person name="Jarett J.K."/>
            <person name="Geller-Mcgrath D.E."/>
            <person name="Sieber C.M."/>
            <person name="Emerson J.B."/>
            <person name="Anantharaman K."/>
            <person name="Thomas B.C."/>
            <person name="Malmstrom R."/>
            <person name="Stieglmeier M."/>
            <person name="Klingl A."/>
            <person name="Woyke T."/>
            <person name="Ryan C.M."/>
            <person name="Banfield J.F."/>
        </authorList>
    </citation>
    <scope>NUCLEOTIDE SEQUENCE [LARGE SCALE GENOMIC DNA]</scope>
    <source>
        <strain evidence="1">CG17_big_fil_post_rev_8_21_14_2_50_48_46</strain>
    </source>
</reference>
<proteinExistence type="predicted"/>
<dbReference type="InterPro" id="IPR036908">
    <property type="entry name" value="RlpA-like_sf"/>
</dbReference>
<dbReference type="SUPFAM" id="SSF50685">
    <property type="entry name" value="Barwin-like endoglucanases"/>
    <property type="match status" value="1"/>
</dbReference>